<evidence type="ECO:0000256" key="1">
    <source>
        <dbReference type="ARBA" id="ARBA00022448"/>
    </source>
</evidence>
<keyword evidence="2" id="KW-0472">Membrane</keyword>
<dbReference type="Pfam" id="PF13715">
    <property type="entry name" value="CarbopepD_reg_2"/>
    <property type="match status" value="1"/>
</dbReference>
<sequence>MEKAVENAFHRFSALLLFLFIITALQAEDGSVLSREVKLSKSKGTIYQLLKQVSDQSGYLFIYDSQIIDNDKVVKLKKGKYTVREAIYAITEDNTLRINIVGNHILLRKDNDVKRIKAVQSTAPEQVKTTPEGKHLKISGILYDRITDEPVIYASVSINFTTIGTITNQNGEFQLTIPDSLQQSIVKFSHVGYQNQEIEASLLENQHVRISLDPKIISLQEIVIRVVNPLDVLQKMEEQAEKNYSSKPVYMTTFYREGTEYKNKNIDLTESVIQIYKTGYKSNVRNDQTKLIKMRRIVNRQTEDTLFTKMKSGVYSSLTLDIIKESPDFLNFQNGSPYQYTHTDISVIDNRRVNVISFEQLPYNDEPLFKGQLYIDAENYALVEARFEVNPKYVYKATNWYIERLAPNIKLTLQEVKYIVSYRPADDGKYYVSHVRGDLKFKVRKKNRWFSAPLHLWFEMVNCKTETENVKGFSRRDRLSPHKILSDTKYRYDRNFWGHFNIILPEEKLKETILNSLNEITETTSSED</sequence>
<reference evidence="5" key="1">
    <citation type="submission" date="2016-04" db="EMBL/GenBank/DDBJ databases">
        <authorList>
            <person name="Evans L.H."/>
            <person name="Alamgir A."/>
            <person name="Owens N."/>
            <person name="Weber N.D."/>
            <person name="Virtaneva K."/>
            <person name="Barbian K."/>
            <person name="Babar A."/>
            <person name="Rosenke K."/>
        </authorList>
    </citation>
    <scope>NUCLEOTIDE SEQUENCE</scope>
    <source>
        <strain evidence="5">86-1</strain>
    </source>
</reference>
<dbReference type="RefSeq" id="WP_296938087.1">
    <property type="nucleotide sequence ID" value="NZ_LT599032.1"/>
</dbReference>
<dbReference type="Gene3D" id="2.60.40.1120">
    <property type="entry name" value="Carboxypeptidase-like, regulatory domain"/>
    <property type="match status" value="1"/>
</dbReference>
<keyword evidence="1" id="KW-0813">Transport</keyword>
<accession>A0A212IV66</accession>
<dbReference type="InterPro" id="IPR011662">
    <property type="entry name" value="Secretin/TonB_short_N"/>
</dbReference>
<evidence type="ECO:0000256" key="2">
    <source>
        <dbReference type="ARBA" id="ARBA00023136"/>
    </source>
</evidence>
<feature type="domain" description="Secretin/TonB short N-terminal" evidence="4">
    <location>
        <begin position="59"/>
        <end position="110"/>
    </location>
</feature>
<keyword evidence="3" id="KW-0998">Cell outer membrane</keyword>
<evidence type="ECO:0000256" key="3">
    <source>
        <dbReference type="ARBA" id="ARBA00023237"/>
    </source>
</evidence>
<dbReference type="GO" id="GO:0019867">
    <property type="term" value="C:outer membrane"/>
    <property type="evidence" value="ECO:0007669"/>
    <property type="project" value="InterPro"/>
</dbReference>
<organism evidence="5">
    <name type="scientific">uncultured Dysgonomonas sp</name>
    <dbReference type="NCBI Taxonomy" id="206096"/>
    <lineage>
        <taxon>Bacteria</taxon>
        <taxon>Pseudomonadati</taxon>
        <taxon>Bacteroidota</taxon>
        <taxon>Bacteroidia</taxon>
        <taxon>Bacteroidales</taxon>
        <taxon>Dysgonomonadaceae</taxon>
        <taxon>Dysgonomonas</taxon>
        <taxon>environmental samples</taxon>
    </lineage>
</organism>
<dbReference type="SMART" id="SM00965">
    <property type="entry name" value="STN"/>
    <property type="match status" value="1"/>
</dbReference>
<dbReference type="SUPFAM" id="SSF49464">
    <property type="entry name" value="Carboxypeptidase regulatory domain-like"/>
    <property type="match status" value="1"/>
</dbReference>
<protein>
    <recommendedName>
        <fullName evidence="4">Secretin/TonB short N-terminal domain-containing protein</fullName>
    </recommendedName>
</protein>
<dbReference type="EMBL" id="FLUM01000001">
    <property type="protein sequence ID" value="SBV91096.1"/>
    <property type="molecule type" value="Genomic_DNA"/>
</dbReference>
<dbReference type="AlphaFoldDB" id="A0A212IV66"/>
<evidence type="ECO:0000313" key="5">
    <source>
        <dbReference type="EMBL" id="SBV91096.1"/>
    </source>
</evidence>
<dbReference type="InterPro" id="IPR008969">
    <property type="entry name" value="CarboxyPept-like_regulatory"/>
</dbReference>
<gene>
    <name evidence="5" type="ORF">KL86DYS1_10246</name>
</gene>
<name>A0A212IV66_9BACT</name>
<evidence type="ECO:0000259" key="4">
    <source>
        <dbReference type="SMART" id="SM00965"/>
    </source>
</evidence>
<proteinExistence type="predicted"/>